<dbReference type="PANTHER" id="PTHR43673:SF2">
    <property type="entry name" value="NITROREDUCTASE"/>
    <property type="match status" value="1"/>
</dbReference>
<dbReference type="SUPFAM" id="SSF55469">
    <property type="entry name" value="FMN-dependent nitroreductase-like"/>
    <property type="match status" value="1"/>
</dbReference>
<keyword evidence="5" id="KW-0521">NADP</keyword>
<dbReference type="Pfam" id="PF00881">
    <property type="entry name" value="Nitroreductase"/>
    <property type="match status" value="1"/>
</dbReference>
<feature type="domain" description="Nitroreductase" evidence="7">
    <location>
        <begin position="8"/>
        <end position="185"/>
    </location>
</feature>
<evidence type="ECO:0000313" key="9">
    <source>
        <dbReference type="Proteomes" id="UP000318833"/>
    </source>
</evidence>
<name>A0A554VD80_9FLAO</name>
<evidence type="ECO:0000256" key="3">
    <source>
        <dbReference type="ARBA" id="ARBA00022630"/>
    </source>
</evidence>
<evidence type="ECO:0000256" key="2">
    <source>
        <dbReference type="ARBA" id="ARBA00007118"/>
    </source>
</evidence>
<organism evidence="8 9">
    <name type="scientific">Aquimarina algiphila</name>
    <dbReference type="NCBI Taxonomy" id="2047982"/>
    <lineage>
        <taxon>Bacteria</taxon>
        <taxon>Pseudomonadati</taxon>
        <taxon>Bacteroidota</taxon>
        <taxon>Flavobacteriia</taxon>
        <taxon>Flavobacteriales</taxon>
        <taxon>Flavobacteriaceae</taxon>
        <taxon>Aquimarina</taxon>
    </lineage>
</organism>
<evidence type="ECO:0000313" key="8">
    <source>
        <dbReference type="EMBL" id="TSE04750.1"/>
    </source>
</evidence>
<gene>
    <name evidence="8" type="ORF">FOF46_25250</name>
</gene>
<protein>
    <submittedName>
        <fullName evidence="8">NAD(P)H-dependent oxidoreductase</fullName>
    </submittedName>
</protein>
<keyword evidence="4" id="KW-0288">FMN</keyword>
<comment type="cofactor">
    <cofactor evidence="1">
        <name>FMN</name>
        <dbReference type="ChEBI" id="CHEBI:58210"/>
    </cofactor>
</comment>
<dbReference type="EMBL" id="VLNR01000073">
    <property type="protein sequence ID" value="TSE04750.1"/>
    <property type="molecule type" value="Genomic_DNA"/>
</dbReference>
<dbReference type="Gene3D" id="3.40.109.10">
    <property type="entry name" value="NADH Oxidase"/>
    <property type="match status" value="1"/>
</dbReference>
<dbReference type="Proteomes" id="UP000318833">
    <property type="component" value="Unassembled WGS sequence"/>
</dbReference>
<reference evidence="8 9" key="1">
    <citation type="submission" date="2019-07" db="EMBL/GenBank/DDBJ databases">
        <title>The draft genome sequence of Aquimarina algiphila M91.</title>
        <authorList>
            <person name="Meng X."/>
        </authorList>
    </citation>
    <scope>NUCLEOTIDE SEQUENCE [LARGE SCALE GENOMIC DNA]</scope>
    <source>
        <strain evidence="8 9">M91</strain>
    </source>
</reference>
<dbReference type="GO" id="GO:0016491">
    <property type="term" value="F:oxidoreductase activity"/>
    <property type="evidence" value="ECO:0007669"/>
    <property type="project" value="UniProtKB-KW"/>
</dbReference>
<dbReference type="PANTHER" id="PTHR43673">
    <property type="entry name" value="NAD(P)H NITROREDUCTASE YDGI-RELATED"/>
    <property type="match status" value="1"/>
</dbReference>
<proteinExistence type="inferred from homology"/>
<dbReference type="CDD" id="cd02149">
    <property type="entry name" value="NfsB-like"/>
    <property type="match status" value="1"/>
</dbReference>
<dbReference type="InterPro" id="IPR000415">
    <property type="entry name" value="Nitroreductase-like"/>
</dbReference>
<dbReference type="AlphaFoldDB" id="A0A554VD80"/>
<keyword evidence="3" id="KW-0285">Flavoprotein</keyword>
<evidence type="ECO:0000256" key="4">
    <source>
        <dbReference type="ARBA" id="ARBA00022643"/>
    </source>
</evidence>
<sequence>MNIIESLQWRYATKKFDSTKILTQQKIDTLTQAFNLTATSYGLQPLKLVIIKDKKLQKQLTEHSWNQAQVADASHVLVFCIENEVGKKYITKHFDNVKATRNTPDEILKPFKEQLVDSFENKPSEEILNWAAKQAYLAMGNLLTVCAIEQIDSCPMEGFIPEKYNEILKLNELGLSSVLVLPIGYRAKDDMFSEFKKVRRPITDTIINI</sequence>
<keyword evidence="9" id="KW-1185">Reference proteome</keyword>
<dbReference type="InterPro" id="IPR033878">
    <property type="entry name" value="NfsB-like"/>
</dbReference>
<evidence type="ECO:0000256" key="6">
    <source>
        <dbReference type="ARBA" id="ARBA00023002"/>
    </source>
</evidence>
<comment type="similarity">
    <text evidence="2">Belongs to the nitroreductase family.</text>
</comment>
<dbReference type="OrthoDB" id="9809288at2"/>
<evidence type="ECO:0000259" key="7">
    <source>
        <dbReference type="Pfam" id="PF00881"/>
    </source>
</evidence>
<evidence type="ECO:0000256" key="5">
    <source>
        <dbReference type="ARBA" id="ARBA00022857"/>
    </source>
</evidence>
<accession>A0A554VD80</accession>
<comment type="caution">
    <text evidence="8">The sequence shown here is derived from an EMBL/GenBank/DDBJ whole genome shotgun (WGS) entry which is preliminary data.</text>
</comment>
<dbReference type="InterPro" id="IPR029479">
    <property type="entry name" value="Nitroreductase"/>
</dbReference>
<keyword evidence="6" id="KW-0560">Oxidoreductase</keyword>
<dbReference type="RefSeq" id="WP_109438293.1">
    <property type="nucleotide sequence ID" value="NZ_CANLFO010000007.1"/>
</dbReference>
<evidence type="ECO:0000256" key="1">
    <source>
        <dbReference type="ARBA" id="ARBA00001917"/>
    </source>
</evidence>